<dbReference type="PANTHER" id="PTHR22600">
    <property type="entry name" value="BETA-HEXOSAMINIDASE"/>
    <property type="match status" value="1"/>
</dbReference>
<evidence type="ECO:0000256" key="6">
    <source>
        <dbReference type="PIRSR" id="PIRSR625705-1"/>
    </source>
</evidence>
<evidence type="ECO:0000259" key="7">
    <source>
        <dbReference type="Pfam" id="PF00728"/>
    </source>
</evidence>
<keyword evidence="5" id="KW-0326">Glycosidase</keyword>
<dbReference type="EC" id="3.2.1.52" evidence="3"/>
<evidence type="ECO:0000313" key="10">
    <source>
        <dbReference type="Proteomes" id="UP000190541"/>
    </source>
</evidence>
<dbReference type="GO" id="GO:0030203">
    <property type="term" value="P:glycosaminoglycan metabolic process"/>
    <property type="evidence" value="ECO:0007669"/>
    <property type="project" value="TreeGrafter"/>
</dbReference>
<dbReference type="CDD" id="cd06563">
    <property type="entry name" value="GH20_chitobiase-like"/>
    <property type="match status" value="1"/>
</dbReference>
<dbReference type="STRING" id="623280.SAMN05660226_00317"/>
<dbReference type="InterPro" id="IPR015883">
    <property type="entry name" value="Glyco_hydro_20_cat"/>
</dbReference>
<reference evidence="9 10" key="1">
    <citation type="submission" date="2017-02" db="EMBL/GenBank/DDBJ databases">
        <authorList>
            <person name="Peterson S.W."/>
        </authorList>
    </citation>
    <scope>NUCLEOTIDE SEQUENCE [LARGE SCALE GENOMIC DNA]</scope>
    <source>
        <strain evidence="9 10">DSM 22899</strain>
    </source>
</reference>
<evidence type="ECO:0000256" key="4">
    <source>
        <dbReference type="ARBA" id="ARBA00022801"/>
    </source>
</evidence>
<feature type="active site" description="Proton donor" evidence="6">
    <location>
        <position position="345"/>
    </location>
</feature>
<dbReference type="Pfam" id="PF02838">
    <property type="entry name" value="Glyco_hydro_20b"/>
    <property type="match status" value="1"/>
</dbReference>
<evidence type="ECO:0000256" key="5">
    <source>
        <dbReference type="ARBA" id="ARBA00023295"/>
    </source>
</evidence>
<feature type="domain" description="Beta-hexosaminidase bacterial type N-terminal" evidence="8">
    <location>
        <begin position="39"/>
        <end position="168"/>
    </location>
</feature>
<evidence type="ECO:0000313" key="9">
    <source>
        <dbReference type="EMBL" id="SKB27971.1"/>
    </source>
</evidence>
<keyword evidence="10" id="KW-1185">Reference proteome</keyword>
<dbReference type="GO" id="GO:0005975">
    <property type="term" value="P:carbohydrate metabolic process"/>
    <property type="evidence" value="ECO:0007669"/>
    <property type="project" value="InterPro"/>
</dbReference>
<evidence type="ECO:0000256" key="3">
    <source>
        <dbReference type="ARBA" id="ARBA00012663"/>
    </source>
</evidence>
<dbReference type="AlphaFoldDB" id="A0A1T4ZYT5"/>
<dbReference type="InterPro" id="IPR025705">
    <property type="entry name" value="Beta_hexosaminidase_sua/sub"/>
</dbReference>
<dbReference type="Proteomes" id="UP000190541">
    <property type="component" value="Unassembled WGS sequence"/>
</dbReference>
<dbReference type="InterPro" id="IPR017853">
    <property type="entry name" value="GH"/>
</dbReference>
<dbReference type="PRINTS" id="PR00738">
    <property type="entry name" value="GLHYDRLASE20"/>
</dbReference>
<feature type="domain" description="Glycoside hydrolase family 20 catalytic" evidence="7">
    <location>
        <begin position="172"/>
        <end position="514"/>
    </location>
</feature>
<evidence type="ECO:0000256" key="1">
    <source>
        <dbReference type="ARBA" id="ARBA00001231"/>
    </source>
</evidence>
<dbReference type="Gene3D" id="3.30.379.10">
    <property type="entry name" value="Chitobiase/beta-hexosaminidase domain 2-like"/>
    <property type="match status" value="1"/>
</dbReference>
<comment type="catalytic activity">
    <reaction evidence="1">
        <text>Hydrolysis of terminal non-reducing N-acetyl-D-hexosamine residues in N-acetyl-beta-D-hexosaminides.</text>
        <dbReference type="EC" id="3.2.1.52"/>
    </reaction>
</comment>
<dbReference type="Gene3D" id="3.20.20.80">
    <property type="entry name" value="Glycosidases"/>
    <property type="match status" value="1"/>
</dbReference>
<dbReference type="Pfam" id="PF00728">
    <property type="entry name" value="Glyco_hydro_20"/>
    <property type="match status" value="1"/>
</dbReference>
<organism evidence="9 10">
    <name type="scientific">Parapedobacter luteus</name>
    <dbReference type="NCBI Taxonomy" id="623280"/>
    <lineage>
        <taxon>Bacteria</taxon>
        <taxon>Pseudomonadati</taxon>
        <taxon>Bacteroidota</taxon>
        <taxon>Sphingobacteriia</taxon>
        <taxon>Sphingobacteriales</taxon>
        <taxon>Sphingobacteriaceae</taxon>
        <taxon>Parapedobacter</taxon>
    </lineage>
</organism>
<protein>
    <recommendedName>
        <fullName evidence="3">beta-N-acetylhexosaminidase</fullName>
        <ecNumber evidence="3">3.2.1.52</ecNumber>
    </recommendedName>
</protein>
<keyword evidence="4" id="KW-0378">Hydrolase</keyword>
<proteinExistence type="inferred from homology"/>
<dbReference type="InterPro" id="IPR026876">
    <property type="entry name" value="Fn3_assoc_repeat"/>
</dbReference>
<sequence length="628" mass="71552">MRLVRYVCRIDIPIMNSIAKISIVFALLTSARLCAQEQLSIIPKPLALEQKQGTFVFTEKTVIQVDGSQPELRALGELLLQGLFERTGIRASLSSPHAERAETAIRLQLTADTLGDEGYRLFIDNDNITVRAEKTNGLFYAIQSIYQLLPVGQTANQAVLIPAVEIVDKPRFGWRGLMLDVGRYFYSVDYIKKYIDYLAMHKMNVFHWHLVEDHGWRIEIKKYPRLTDVSAWRPSTNFQRGPYINHHPHGGFYTHEDVKEVVAYAQERYVTVIPEIELPGHVLSALVAYPELSCTGGPFEIPEQWAIQKDIYCAGKEEVFVFLAGVLAEVAELFPSQIIHIGGDEAPKDRWKACPHCQQRIKDEGLKDEHELQSYFITRIEKFLNSKGKRIIGWDEILEGGLAPNAAVMSWRGTKGGIEAARMHHPVVMTPTTHMYLDYFQGEPYLEPNAIGGHLPLRKVYSFEPIPEELEGKEREFILGVQGNVWGEYIHSPDKADYMTYPRGAAVAEIGWSSPENKNWEDFIRRMETQYVRYERAGINYAKSAYQVYFEVEDNVASNTSTVTLKTDSYRPLIHYTTDGTEPSANSPRYEGPFEVAEYTTVRAATFRDGQRISPVSIRSMVHFEQVD</sequence>
<dbReference type="Pfam" id="PF13287">
    <property type="entry name" value="Fn3_assoc"/>
    <property type="match status" value="1"/>
</dbReference>
<gene>
    <name evidence="9" type="ORF">SAMN05660226_00317</name>
</gene>
<evidence type="ECO:0000259" key="8">
    <source>
        <dbReference type="Pfam" id="PF02838"/>
    </source>
</evidence>
<dbReference type="InterPro" id="IPR029018">
    <property type="entry name" value="Hex-like_dom2"/>
</dbReference>
<dbReference type="SUPFAM" id="SSF51445">
    <property type="entry name" value="(Trans)glycosidases"/>
    <property type="match status" value="1"/>
</dbReference>
<name>A0A1T4ZYT5_9SPHI</name>
<dbReference type="GO" id="GO:0016020">
    <property type="term" value="C:membrane"/>
    <property type="evidence" value="ECO:0007669"/>
    <property type="project" value="TreeGrafter"/>
</dbReference>
<dbReference type="SUPFAM" id="SSF55545">
    <property type="entry name" value="beta-N-acetylhexosaminidase-like domain"/>
    <property type="match status" value="1"/>
</dbReference>
<comment type="similarity">
    <text evidence="2">Belongs to the glycosyl hydrolase 20 family.</text>
</comment>
<dbReference type="InterPro" id="IPR015882">
    <property type="entry name" value="HEX_bac_N"/>
</dbReference>
<accession>A0A1T4ZYT5</accession>
<dbReference type="PANTHER" id="PTHR22600:SF57">
    <property type="entry name" value="BETA-N-ACETYLHEXOSAMINIDASE"/>
    <property type="match status" value="1"/>
</dbReference>
<dbReference type="EMBL" id="FUYS01000001">
    <property type="protein sequence ID" value="SKB27971.1"/>
    <property type="molecule type" value="Genomic_DNA"/>
</dbReference>
<evidence type="ECO:0000256" key="2">
    <source>
        <dbReference type="ARBA" id="ARBA00006285"/>
    </source>
</evidence>
<dbReference type="GO" id="GO:0004563">
    <property type="term" value="F:beta-N-acetylhexosaminidase activity"/>
    <property type="evidence" value="ECO:0007669"/>
    <property type="project" value="UniProtKB-EC"/>
</dbReference>